<dbReference type="Pfam" id="PF02798">
    <property type="entry name" value="GST_N"/>
    <property type="match status" value="1"/>
</dbReference>
<dbReference type="CDD" id="cd03207">
    <property type="entry name" value="GST_C_8"/>
    <property type="match status" value="1"/>
</dbReference>
<evidence type="ECO:0000259" key="1">
    <source>
        <dbReference type="PROSITE" id="PS50404"/>
    </source>
</evidence>
<dbReference type="SUPFAM" id="SSF47616">
    <property type="entry name" value="GST C-terminal domain-like"/>
    <property type="match status" value="1"/>
</dbReference>
<dbReference type="PROSITE" id="PS50404">
    <property type="entry name" value="GST_NTER"/>
    <property type="match status" value="1"/>
</dbReference>
<dbReference type="GO" id="GO:0016740">
    <property type="term" value="F:transferase activity"/>
    <property type="evidence" value="ECO:0007669"/>
    <property type="project" value="UniProtKB-KW"/>
</dbReference>
<feature type="domain" description="GST N-terminal" evidence="1">
    <location>
        <begin position="2"/>
        <end position="83"/>
    </location>
</feature>
<keyword evidence="3" id="KW-1185">Reference proteome</keyword>
<dbReference type="KEGG" id="pstg:E8M01_15545"/>
<dbReference type="EMBL" id="CP039690">
    <property type="protein sequence ID" value="QCI65494.1"/>
    <property type="molecule type" value="Genomic_DNA"/>
</dbReference>
<dbReference type="SFLD" id="SFLDG00358">
    <property type="entry name" value="Main_(cytGST)"/>
    <property type="match status" value="1"/>
</dbReference>
<keyword evidence="2" id="KW-0808">Transferase</keyword>
<gene>
    <name evidence="2" type="ORF">E8M01_15545</name>
</gene>
<dbReference type="Gene3D" id="3.40.30.10">
    <property type="entry name" value="Glutaredoxin"/>
    <property type="match status" value="1"/>
</dbReference>
<dbReference type="InterPro" id="IPR036249">
    <property type="entry name" value="Thioredoxin-like_sf"/>
</dbReference>
<name>A0A4D7AUV2_9HYPH</name>
<dbReference type="PANTHER" id="PTHR44051:SF21">
    <property type="entry name" value="GLUTATHIONE S-TRANSFERASE FAMILY PROTEIN"/>
    <property type="match status" value="1"/>
</dbReference>
<reference evidence="2 3" key="1">
    <citation type="submission" date="2019-04" db="EMBL/GenBank/DDBJ databases">
        <title>Phreatobacter aquaticus sp. nov.</title>
        <authorList>
            <person name="Choi A."/>
        </authorList>
    </citation>
    <scope>NUCLEOTIDE SEQUENCE [LARGE SCALE GENOMIC DNA]</scope>
    <source>
        <strain evidence="2 3">KCTC 52518</strain>
    </source>
</reference>
<dbReference type="AlphaFoldDB" id="A0A4D7AUV2"/>
<protein>
    <submittedName>
        <fullName evidence="2">Glutathione S-transferase family protein</fullName>
    </submittedName>
</protein>
<sequence>MNDTITLFHAPQTRSTGTRILLEELGAPYKLHVINRKVGEQRSQEYLAVNPLGKVPVIRHGEALVTEQVAINLYLADLFPKAGLAPALNDPARGPYLRWMVYYGSCYEPAVVDRVMKRDPGPPALSPYGDFDSMFEMLVKQLSVNAYVLGPDFSAADVLWGTALKWTTGYGLIPERPVITDYVNRVNARPAFEKVYGLDVELAAEHQVAADAAKAEQ</sequence>
<dbReference type="CDD" id="cd03046">
    <property type="entry name" value="GST_N_GTT1_like"/>
    <property type="match status" value="1"/>
</dbReference>
<dbReference type="SUPFAM" id="SSF52833">
    <property type="entry name" value="Thioredoxin-like"/>
    <property type="match status" value="1"/>
</dbReference>
<dbReference type="InterPro" id="IPR036282">
    <property type="entry name" value="Glutathione-S-Trfase_C_sf"/>
</dbReference>
<proteinExistence type="predicted"/>
<dbReference type="Proteomes" id="UP000298781">
    <property type="component" value="Chromosome"/>
</dbReference>
<dbReference type="PANTHER" id="PTHR44051">
    <property type="entry name" value="GLUTATHIONE S-TRANSFERASE-RELATED"/>
    <property type="match status" value="1"/>
</dbReference>
<dbReference type="InterPro" id="IPR040079">
    <property type="entry name" value="Glutathione_S-Trfase"/>
</dbReference>
<evidence type="ECO:0000313" key="2">
    <source>
        <dbReference type="EMBL" id="QCI65494.1"/>
    </source>
</evidence>
<dbReference type="SFLD" id="SFLDS00019">
    <property type="entry name" value="Glutathione_Transferase_(cytos"/>
    <property type="match status" value="1"/>
</dbReference>
<evidence type="ECO:0000313" key="3">
    <source>
        <dbReference type="Proteomes" id="UP000298781"/>
    </source>
</evidence>
<dbReference type="RefSeq" id="WP_136960941.1">
    <property type="nucleotide sequence ID" value="NZ_CP039690.1"/>
</dbReference>
<dbReference type="OrthoDB" id="5740960at2"/>
<organism evidence="2 3">
    <name type="scientific">Phreatobacter stygius</name>
    <dbReference type="NCBI Taxonomy" id="1940610"/>
    <lineage>
        <taxon>Bacteria</taxon>
        <taxon>Pseudomonadati</taxon>
        <taxon>Pseudomonadota</taxon>
        <taxon>Alphaproteobacteria</taxon>
        <taxon>Hyphomicrobiales</taxon>
        <taxon>Phreatobacteraceae</taxon>
        <taxon>Phreatobacter</taxon>
    </lineage>
</organism>
<dbReference type="SFLD" id="SFLDG01150">
    <property type="entry name" value="Main.1:_Beta-like"/>
    <property type="match status" value="1"/>
</dbReference>
<accession>A0A4D7AUV2</accession>
<dbReference type="Gene3D" id="1.20.1050.10">
    <property type="match status" value="1"/>
</dbReference>
<dbReference type="InterPro" id="IPR004045">
    <property type="entry name" value="Glutathione_S-Trfase_N"/>
</dbReference>